<evidence type="ECO:0000313" key="6">
    <source>
        <dbReference type="Proteomes" id="UP000763505"/>
    </source>
</evidence>
<gene>
    <name evidence="5" type="ORF">K8V35_01765</name>
</gene>
<name>A0A921DWE3_9STAP</name>
<reference evidence="5" key="1">
    <citation type="journal article" date="2021" name="PeerJ">
        <title>Extensive microbial diversity within the chicken gut microbiome revealed by metagenomics and culture.</title>
        <authorList>
            <person name="Gilroy R."/>
            <person name="Ravi A."/>
            <person name="Getino M."/>
            <person name="Pursley I."/>
            <person name="Horton D.L."/>
            <person name="Alikhan N.F."/>
            <person name="Baker D."/>
            <person name="Gharbi K."/>
            <person name="Hall N."/>
            <person name="Watson M."/>
            <person name="Adriaenssens E.M."/>
            <person name="Foster-Nyarko E."/>
            <person name="Jarju S."/>
            <person name="Secka A."/>
            <person name="Antonio M."/>
            <person name="Oren A."/>
            <person name="Chaudhuri R.R."/>
            <person name="La Ragione R."/>
            <person name="Hildebrand F."/>
            <person name="Pallen M.J."/>
        </authorList>
    </citation>
    <scope>NUCLEOTIDE SEQUENCE</scope>
    <source>
        <strain evidence="5">6019</strain>
    </source>
</reference>
<dbReference type="SUPFAM" id="SSF46785">
    <property type="entry name" value="Winged helix' DNA-binding domain"/>
    <property type="match status" value="1"/>
</dbReference>
<protein>
    <submittedName>
        <fullName evidence="5">Metalloregulator ArsR/SmtB family transcription factor</fullName>
    </submittedName>
</protein>
<evidence type="ECO:0000259" key="4">
    <source>
        <dbReference type="PROSITE" id="PS50987"/>
    </source>
</evidence>
<sequence length="106" mass="12326">MIDSLTHYLKVISDPSRLQMMFILSNHECCQNDLTECFNMSQPAISQHLKKLKEIDLIIEEKRGYFTYISANKSHEHYPIISYILNTYDGLLDEVDFDCGNKACKC</sequence>
<accession>A0A921DWE3</accession>
<evidence type="ECO:0000256" key="1">
    <source>
        <dbReference type="ARBA" id="ARBA00023015"/>
    </source>
</evidence>
<keyword evidence="1" id="KW-0805">Transcription regulation</keyword>
<comment type="caution">
    <text evidence="5">The sequence shown here is derived from an EMBL/GenBank/DDBJ whole genome shotgun (WGS) entry which is preliminary data.</text>
</comment>
<dbReference type="SMART" id="SM00418">
    <property type="entry name" value="HTH_ARSR"/>
    <property type="match status" value="1"/>
</dbReference>
<feature type="domain" description="HTH arsR-type" evidence="4">
    <location>
        <begin position="1"/>
        <end position="91"/>
    </location>
</feature>
<dbReference type="GO" id="GO:0003677">
    <property type="term" value="F:DNA binding"/>
    <property type="evidence" value="ECO:0007669"/>
    <property type="project" value="UniProtKB-KW"/>
</dbReference>
<dbReference type="InterPro" id="IPR036390">
    <property type="entry name" value="WH_DNA-bd_sf"/>
</dbReference>
<dbReference type="PANTHER" id="PTHR33154">
    <property type="entry name" value="TRANSCRIPTIONAL REGULATOR, ARSR FAMILY"/>
    <property type="match status" value="1"/>
</dbReference>
<dbReference type="InterPro" id="IPR036388">
    <property type="entry name" value="WH-like_DNA-bd_sf"/>
</dbReference>
<keyword evidence="3" id="KW-0804">Transcription</keyword>
<dbReference type="OrthoDB" id="9798835at2"/>
<dbReference type="RefSeq" id="WP_091475402.1">
    <property type="nucleotide sequence ID" value="NZ_FOIT01000004.1"/>
</dbReference>
<dbReference type="GO" id="GO:0003700">
    <property type="term" value="F:DNA-binding transcription factor activity"/>
    <property type="evidence" value="ECO:0007669"/>
    <property type="project" value="InterPro"/>
</dbReference>
<evidence type="ECO:0000313" key="5">
    <source>
        <dbReference type="EMBL" id="HJE19067.1"/>
    </source>
</evidence>
<dbReference type="CDD" id="cd00090">
    <property type="entry name" value="HTH_ARSR"/>
    <property type="match status" value="1"/>
</dbReference>
<reference evidence="5" key="2">
    <citation type="submission" date="2021-09" db="EMBL/GenBank/DDBJ databases">
        <authorList>
            <person name="Gilroy R."/>
        </authorList>
    </citation>
    <scope>NUCLEOTIDE SEQUENCE</scope>
    <source>
        <strain evidence="5">6019</strain>
    </source>
</reference>
<dbReference type="EMBL" id="DYYI01000015">
    <property type="protein sequence ID" value="HJE19067.1"/>
    <property type="molecule type" value="Genomic_DNA"/>
</dbReference>
<dbReference type="Proteomes" id="UP000763505">
    <property type="component" value="Unassembled WGS sequence"/>
</dbReference>
<dbReference type="Pfam" id="PF01022">
    <property type="entry name" value="HTH_5"/>
    <property type="match status" value="1"/>
</dbReference>
<dbReference type="InterPro" id="IPR051081">
    <property type="entry name" value="HTH_MetalResp_TranReg"/>
</dbReference>
<evidence type="ECO:0000256" key="2">
    <source>
        <dbReference type="ARBA" id="ARBA00023125"/>
    </source>
</evidence>
<dbReference type="PANTHER" id="PTHR33154:SF18">
    <property type="entry name" value="ARSENICAL RESISTANCE OPERON REPRESSOR"/>
    <property type="match status" value="1"/>
</dbReference>
<evidence type="ECO:0000256" key="3">
    <source>
        <dbReference type="ARBA" id="ARBA00023163"/>
    </source>
</evidence>
<keyword evidence="2" id="KW-0238">DNA-binding</keyword>
<dbReference type="PRINTS" id="PR00778">
    <property type="entry name" value="HTHARSR"/>
</dbReference>
<dbReference type="InterPro" id="IPR011991">
    <property type="entry name" value="ArsR-like_HTH"/>
</dbReference>
<dbReference type="PROSITE" id="PS50987">
    <property type="entry name" value="HTH_ARSR_2"/>
    <property type="match status" value="1"/>
</dbReference>
<dbReference type="InterPro" id="IPR001845">
    <property type="entry name" value="HTH_ArsR_DNA-bd_dom"/>
</dbReference>
<dbReference type="NCBIfam" id="NF033788">
    <property type="entry name" value="HTH_metalloreg"/>
    <property type="match status" value="1"/>
</dbReference>
<dbReference type="Gene3D" id="1.10.10.10">
    <property type="entry name" value="Winged helix-like DNA-binding domain superfamily/Winged helix DNA-binding domain"/>
    <property type="match status" value="1"/>
</dbReference>
<proteinExistence type="predicted"/>
<dbReference type="AlphaFoldDB" id="A0A921DWE3"/>
<organism evidence="5 6">
    <name type="scientific">Aliicoccus persicus</name>
    <dbReference type="NCBI Taxonomy" id="930138"/>
    <lineage>
        <taxon>Bacteria</taxon>
        <taxon>Bacillati</taxon>
        <taxon>Bacillota</taxon>
        <taxon>Bacilli</taxon>
        <taxon>Bacillales</taxon>
        <taxon>Staphylococcaceae</taxon>
        <taxon>Aliicoccus</taxon>
    </lineage>
</organism>